<feature type="transmembrane region" description="Helical" evidence="13">
    <location>
        <begin position="33"/>
        <end position="51"/>
    </location>
</feature>
<evidence type="ECO:0000313" key="16">
    <source>
        <dbReference type="EMBL" id="SEW15292.1"/>
    </source>
</evidence>
<protein>
    <recommendedName>
        <fullName evidence="3 12">Preprotein translocase subunit SecG</fullName>
    </recommendedName>
    <alternativeName>
        <fullName evidence="11 12">Protein transport protein Sec61 subunit beta homolog</fullName>
    </alternativeName>
</protein>
<evidence type="ECO:0000313" key="14">
    <source>
        <dbReference type="EMBL" id="ASJ11704.1"/>
    </source>
</evidence>
<dbReference type="OrthoDB" id="43651at2157"/>
<evidence type="ECO:0000256" key="1">
    <source>
        <dbReference type="ARBA" id="ARBA00004162"/>
    </source>
</evidence>
<evidence type="ECO:0000256" key="11">
    <source>
        <dbReference type="ARBA" id="ARBA00031868"/>
    </source>
</evidence>
<dbReference type="NCBIfam" id="NF002318">
    <property type="entry name" value="PRK01253.1"/>
    <property type="match status" value="1"/>
</dbReference>
<evidence type="ECO:0000256" key="5">
    <source>
        <dbReference type="ARBA" id="ARBA00022475"/>
    </source>
</evidence>
<keyword evidence="9 12" id="KW-0811">Translocation</keyword>
<name>A0A0Q2XMR3_9EURY</name>
<keyword evidence="19" id="KW-1185">Reference proteome</keyword>
<dbReference type="GO" id="GO:0015031">
    <property type="term" value="P:protein transport"/>
    <property type="evidence" value="ECO:0007669"/>
    <property type="project" value="UniProtKB-UniRule"/>
</dbReference>
<evidence type="ECO:0000256" key="2">
    <source>
        <dbReference type="ARBA" id="ARBA00006103"/>
    </source>
</evidence>
<comment type="function">
    <text evidence="12">Involved in protein export. The function of the beta subunit is unknown, but it may be involved in stabilization of the trimeric complex.</text>
</comment>
<reference evidence="15 17" key="1">
    <citation type="submission" date="2015-08" db="EMBL/GenBank/DDBJ databases">
        <title>Thermococcus thioreducens DSM 14981 genome sequencing.</title>
        <authorList>
            <person name="Hong S.-J."/>
            <person name="Kim M.-C."/>
            <person name="Shin J.-H."/>
        </authorList>
    </citation>
    <scope>NUCLEOTIDE SEQUENCE [LARGE SCALE GENOMIC DNA]</scope>
    <source>
        <strain evidence="15 17">DSM 14981</strain>
    </source>
</reference>
<dbReference type="Proteomes" id="UP000182125">
    <property type="component" value="Unassembled WGS sequence"/>
</dbReference>
<evidence type="ECO:0000256" key="3">
    <source>
        <dbReference type="ARBA" id="ARBA00014522"/>
    </source>
</evidence>
<dbReference type="EMBL" id="FOIW01000002">
    <property type="protein sequence ID" value="SEW15292.1"/>
    <property type="molecule type" value="Genomic_DNA"/>
</dbReference>
<evidence type="ECO:0000256" key="10">
    <source>
        <dbReference type="ARBA" id="ARBA00023136"/>
    </source>
</evidence>
<dbReference type="HAMAP" id="MF_00751">
    <property type="entry name" value="SecG"/>
    <property type="match status" value="1"/>
</dbReference>
<keyword evidence="8 12" id="KW-1133">Transmembrane helix</keyword>
<dbReference type="PATRIC" id="fig|277988.4.peg.961"/>
<dbReference type="EMBL" id="LIXN01000007">
    <property type="protein sequence ID" value="KQH82564.1"/>
    <property type="molecule type" value="Genomic_DNA"/>
</dbReference>
<reference evidence="14 19" key="2">
    <citation type="submission" date="2016-04" db="EMBL/GenBank/DDBJ databases">
        <title>Complete genome sequence of Thermococcus thioreducens type strain OGL-20P.</title>
        <authorList>
            <person name="Oger P.M."/>
        </authorList>
    </citation>
    <scope>NUCLEOTIDE SEQUENCE [LARGE SCALE GENOMIC DNA]</scope>
    <source>
        <strain evidence="14 19">OGL-20P</strain>
    </source>
</reference>
<feature type="topological domain" description="Cytoplasmic" evidence="12">
    <location>
        <begin position="1"/>
        <end position="29"/>
    </location>
</feature>
<keyword evidence="7 12" id="KW-0653">Protein transport</keyword>
<gene>
    <name evidence="12" type="primary">secG</name>
    <name evidence="14" type="ORF">A3L14_01835</name>
    <name evidence="15" type="ORF">AMR53_04605</name>
    <name evidence="16" type="ORF">SAMN05216170_1915</name>
</gene>
<evidence type="ECO:0000313" key="18">
    <source>
        <dbReference type="Proteomes" id="UP000182125"/>
    </source>
</evidence>
<evidence type="ECO:0000256" key="9">
    <source>
        <dbReference type="ARBA" id="ARBA00023010"/>
    </source>
</evidence>
<dbReference type="Proteomes" id="UP000250136">
    <property type="component" value="Chromosome"/>
</dbReference>
<evidence type="ECO:0000313" key="15">
    <source>
        <dbReference type="EMBL" id="KQH82564.1"/>
    </source>
</evidence>
<evidence type="ECO:0000256" key="8">
    <source>
        <dbReference type="ARBA" id="ARBA00022989"/>
    </source>
</evidence>
<dbReference type="EMBL" id="CP015105">
    <property type="protein sequence ID" value="ASJ11704.1"/>
    <property type="molecule type" value="Genomic_DNA"/>
</dbReference>
<dbReference type="AlphaFoldDB" id="A0A0Q2XMR3"/>
<reference evidence="18" key="4">
    <citation type="submission" date="2016-10" db="EMBL/GenBank/DDBJ databases">
        <authorList>
            <person name="Varghese N."/>
            <person name="Submissions S."/>
        </authorList>
    </citation>
    <scope>NUCLEOTIDE SEQUENCE [LARGE SCALE GENOMIC DNA]</scope>
    <source>
        <strain evidence="18">OGL-20</strain>
    </source>
</reference>
<evidence type="ECO:0000256" key="7">
    <source>
        <dbReference type="ARBA" id="ARBA00022927"/>
    </source>
</evidence>
<proteinExistence type="inferred from homology"/>
<keyword evidence="6 12" id="KW-0812">Transmembrane</keyword>
<dbReference type="InterPro" id="IPR023531">
    <property type="entry name" value="Preprot_translocase_SecG"/>
</dbReference>
<evidence type="ECO:0000256" key="13">
    <source>
        <dbReference type="SAM" id="Phobius"/>
    </source>
</evidence>
<evidence type="ECO:0000313" key="19">
    <source>
        <dbReference type="Proteomes" id="UP000250136"/>
    </source>
</evidence>
<accession>A0A0Q2XMR3</accession>
<dbReference type="InterPro" id="IPR016482">
    <property type="entry name" value="SecG/Sec61-beta/Sbh"/>
</dbReference>
<keyword evidence="4 12" id="KW-0813">Transport</keyword>
<keyword evidence="5 12" id="KW-1003">Cell membrane</keyword>
<dbReference type="KEGG" id="ttd:A3L14_01835"/>
<comment type="subunit">
    <text evidence="12">Component of the protein translocase complex. Heterotrimer consisting of alpha (SecY), beta (SecG) and gamma (SecE) subunits. Can form oligomers of the heterotrimer.</text>
</comment>
<sequence length="56" mass="6064">MAKERATLPPTGAGLMRFFDEDTRAIKISPRGVIAVTLILVALEILLHAFGPQLFG</sequence>
<dbReference type="GO" id="GO:0005886">
    <property type="term" value="C:plasma membrane"/>
    <property type="evidence" value="ECO:0007669"/>
    <property type="project" value="UniProtKB-SubCell"/>
</dbReference>
<dbReference type="Pfam" id="PF03911">
    <property type="entry name" value="Sec61_beta"/>
    <property type="match status" value="1"/>
</dbReference>
<evidence type="ECO:0000256" key="6">
    <source>
        <dbReference type="ARBA" id="ARBA00022692"/>
    </source>
</evidence>
<keyword evidence="10 12" id="KW-0472">Membrane</keyword>
<evidence type="ECO:0000256" key="4">
    <source>
        <dbReference type="ARBA" id="ARBA00022448"/>
    </source>
</evidence>
<dbReference type="GeneID" id="74506154"/>
<dbReference type="RefSeq" id="WP_055429144.1">
    <property type="nucleotide sequence ID" value="NZ_CP015105.1"/>
</dbReference>
<reference evidence="16" key="3">
    <citation type="submission" date="2016-10" db="EMBL/GenBank/DDBJ databases">
        <authorList>
            <person name="de Groot N.N."/>
        </authorList>
    </citation>
    <scope>NUCLEOTIDE SEQUENCE [LARGE SCALE GENOMIC DNA]</scope>
    <source>
        <strain evidence="16">OGL-20</strain>
    </source>
</reference>
<dbReference type="Proteomes" id="UP000051862">
    <property type="component" value="Unassembled WGS sequence"/>
</dbReference>
<evidence type="ECO:0000313" key="17">
    <source>
        <dbReference type="Proteomes" id="UP000051862"/>
    </source>
</evidence>
<comment type="subcellular location">
    <subcellularLocation>
        <location evidence="1 12">Cell membrane</location>
        <topology evidence="1 12">Single-pass membrane protein</topology>
    </subcellularLocation>
</comment>
<organism evidence="15 17">
    <name type="scientific">Thermococcus thioreducens</name>
    <dbReference type="NCBI Taxonomy" id="277988"/>
    <lineage>
        <taxon>Archaea</taxon>
        <taxon>Methanobacteriati</taxon>
        <taxon>Methanobacteriota</taxon>
        <taxon>Thermococci</taxon>
        <taxon>Thermococcales</taxon>
        <taxon>Thermococcaceae</taxon>
        <taxon>Thermococcus</taxon>
    </lineage>
</organism>
<evidence type="ECO:0000256" key="12">
    <source>
        <dbReference type="HAMAP-Rule" id="MF_00751"/>
    </source>
</evidence>
<comment type="similarity">
    <text evidence="2 12">Belongs to the SEC61-beta family.</text>
</comment>